<sequence>MLRVCICCGGGFSSSVLMRKVKSELVEKGYDDKLKIGFCPFKEVHEHYGEYDVVMACPHLSYKLDEYIEKYGNQVPIYVIPAMMYGTMNVKEVYQDALDIYEGYKKTHKNPMYFPGEDNNMKRKNRNVSYRKAHGITGEIEF</sequence>
<keyword evidence="1" id="KW-0813">Transport</keyword>
<reference evidence="9 10" key="1">
    <citation type="submission" date="2018-08" db="EMBL/GenBank/DDBJ databases">
        <title>A genome reference for cultivated species of the human gut microbiota.</title>
        <authorList>
            <person name="Zou Y."/>
            <person name="Xue W."/>
            <person name="Luo G."/>
        </authorList>
    </citation>
    <scope>NUCLEOTIDE SEQUENCE [LARGE SCALE GENOMIC DNA]</scope>
    <source>
        <strain evidence="9 10">AF10-31</strain>
    </source>
</reference>
<keyword evidence="3 9" id="KW-0762">Sugar transport</keyword>
<dbReference type="InterPro" id="IPR003501">
    <property type="entry name" value="PTS_EIIB_2/3"/>
</dbReference>
<dbReference type="EMBL" id="QSAT01000018">
    <property type="protein sequence ID" value="RGW75014.1"/>
    <property type="molecule type" value="Genomic_DNA"/>
</dbReference>
<keyword evidence="6" id="KW-0418">Kinase</keyword>
<dbReference type="GO" id="GO:0008982">
    <property type="term" value="F:protein-N(PI)-phosphohistidine-sugar phosphotransferase activity"/>
    <property type="evidence" value="ECO:0007669"/>
    <property type="project" value="InterPro"/>
</dbReference>
<evidence type="ECO:0000256" key="7">
    <source>
        <dbReference type="PROSITE-ProRule" id="PRU00423"/>
    </source>
</evidence>
<proteinExistence type="predicted"/>
<evidence type="ECO:0000256" key="4">
    <source>
        <dbReference type="ARBA" id="ARBA00022679"/>
    </source>
</evidence>
<dbReference type="Gene3D" id="3.40.50.2300">
    <property type="match status" value="1"/>
</dbReference>
<dbReference type="GO" id="GO:0009401">
    <property type="term" value="P:phosphoenolpyruvate-dependent sugar phosphotransferase system"/>
    <property type="evidence" value="ECO:0007669"/>
    <property type="project" value="UniProtKB-KW"/>
</dbReference>
<gene>
    <name evidence="9" type="ORF">DWV56_06710</name>
</gene>
<dbReference type="GO" id="GO:0016301">
    <property type="term" value="F:kinase activity"/>
    <property type="evidence" value="ECO:0007669"/>
    <property type="project" value="UniProtKB-KW"/>
</dbReference>
<keyword evidence="5" id="KW-0598">Phosphotransferase system</keyword>
<dbReference type="InterPro" id="IPR036095">
    <property type="entry name" value="PTS_EIIB-like_sf"/>
</dbReference>
<evidence type="ECO:0000256" key="6">
    <source>
        <dbReference type="ARBA" id="ARBA00022777"/>
    </source>
</evidence>
<keyword evidence="4" id="KW-0808">Transferase</keyword>
<comment type="caution">
    <text evidence="9">The sequence shown here is derived from an EMBL/GenBank/DDBJ whole genome shotgun (WGS) entry which is preliminary data.</text>
</comment>
<dbReference type="PROSITE" id="PS51100">
    <property type="entry name" value="PTS_EIIB_TYPE_3"/>
    <property type="match status" value="1"/>
</dbReference>
<dbReference type="PANTHER" id="PTHR34581:SF2">
    <property type="entry name" value="PTS SYSTEM N,N'-DIACETYLCHITOBIOSE-SPECIFIC EIIB COMPONENT"/>
    <property type="match status" value="1"/>
</dbReference>
<feature type="domain" description="PTS EIIB type-3" evidence="8">
    <location>
        <begin position="1"/>
        <end position="107"/>
    </location>
</feature>
<keyword evidence="2" id="KW-0597">Phosphoprotein</keyword>
<evidence type="ECO:0000313" key="9">
    <source>
        <dbReference type="EMBL" id="RGW75014.1"/>
    </source>
</evidence>
<dbReference type="SUPFAM" id="SSF52794">
    <property type="entry name" value="PTS system IIB component-like"/>
    <property type="match status" value="1"/>
</dbReference>
<dbReference type="PANTHER" id="PTHR34581">
    <property type="entry name" value="PTS SYSTEM N,N'-DIACETYLCHITOBIOSE-SPECIFIC EIIB COMPONENT"/>
    <property type="match status" value="1"/>
</dbReference>
<evidence type="ECO:0000259" key="8">
    <source>
        <dbReference type="PROSITE" id="PS51100"/>
    </source>
</evidence>
<dbReference type="AlphaFoldDB" id="A0A413CU82"/>
<organism evidence="9 10">
    <name type="scientific">Holdemanella biformis</name>
    <dbReference type="NCBI Taxonomy" id="1735"/>
    <lineage>
        <taxon>Bacteria</taxon>
        <taxon>Bacillati</taxon>
        <taxon>Bacillota</taxon>
        <taxon>Erysipelotrichia</taxon>
        <taxon>Erysipelotrichales</taxon>
        <taxon>Erysipelotrichaceae</taxon>
        <taxon>Holdemanella</taxon>
    </lineage>
</organism>
<dbReference type="RefSeq" id="WP_118357293.1">
    <property type="nucleotide sequence ID" value="NZ_JAQCRR010000001.1"/>
</dbReference>
<dbReference type="Pfam" id="PF02302">
    <property type="entry name" value="PTS_IIB"/>
    <property type="match status" value="1"/>
</dbReference>
<evidence type="ECO:0000256" key="3">
    <source>
        <dbReference type="ARBA" id="ARBA00022597"/>
    </source>
</evidence>
<feature type="modified residue" description="Phosphocysteine; by EIIA" evidence="7">
    <location>
        <position position="8"/>
    </location>
</feature>
<evidence type="ECO:0000256" key="2">
    <source>
        <dbReference type="ARBA" id="ARBA00022553"/>
    </source>
</evidence>
<evidence type="ECO:0000313" key="10">
    <source>
        <dbReference type="Proteomes" id="UP000284651"/>
    </source>
</evidence>
<dbReference type="InterPro" id="IPR013012">
    <property type="entry name" value="PTS_EIIB_3"/>
</dbReference>
<evidence type="ECO:0000256" key="1">
    <source>
        <dbReference type="ARBA" id="ARBA00022448"/>
    </source>
</evidence>
<accession>A0A413CU82</accession>
<evidence type="ECO:0000256" key="5">
    <source>
        <dbReference type="ARBA" id="ARBA00022683"/>
    </source>
</evidence>
<dbReference type="InterPro" id="IPR051819">
    <property type="entry name" value="PTS_sugar-specific_EIIB"/>
</dbReference>
<name>A0A413CU82_9FIRM</name>
<dbReference type="Proteomes" id="UP000284651">
    <property type="component" value="Unassembled WGS sequence"/>
</dbReference>
<protein>
    <submittedName>
        <fullName evidence="9">PTS sugar transporter subunit IIB</fullName>
    </submittedName>
</protein>